<dbReference type="PANTHER" id="PTHR38011">
    <property type="entry name" value="DIHYDROFOLATE REDUCTASE FAMILY PROTEIN (AFU_ORTHOLOGUE AFUA_8G06820)"/>
    <property type="match status" value="1"/>
</dbReference>
<protein>
    <submittedName>
        <fullName evidence="5">Dihydrofolate reductase family protein</fullName>
    </submittedName>
</protein>
<dbReference type="SUPFAM" id="SSF53597">
    <property type="entry name" value="Dihydrofolate reductase-like"/>
    <property type="match status" value="1"/>
</dbReference>
<sequence length="265" mass="28010">MEPMRPLFDASSPPTGLPPHLAELYGGGLELPPDLLYANFVTSLDGVAALPAPARSGALLSGRNPADRFLMGLLRALADAVVVGAGTLRAEPGHLWTPAYVSRDLASAFSELGRPDPRTVVVSASGRVDPAAPALERGALVLTTDGGAARLAGRLPHASSLRSLGPQQPRGSAILEAVRAEGHRRVLTEGGPKLMAAFMEDRLLDELFLTLSPLFAGRRSGDGRLALFEGVELLPGDTEWARLLSVRAHGSHLFLRYSFSRSGDE</sequence>
<dbReference type="InterPro" id="IPR024072">
    <property type="entry name" value="DHFR-like_dom_sf"/>
</dbReference>
<dbReference type="AlphaFoldDB" id="A0A934NEN2"/>
<proteinExistence type="predicted"/>
<dbReference type="InterPro" id="IPR002734">
    <property type="entry name" value="RibDG_C"/>
</dbReference>
<keyword evidence="2" id="KW-0521">NADP</keyword>
<evidence type="ECO:0000313" key="6">
    <source>
        <dbReference type="Proteomes" id="UP000612893"/>
    </source>
</evidence>
<evidence type="ECO:0000256" key="1">
    <source>
        <dbReference type="ARBA" id="ARBA00005104"/>
    </source>
</evidence>
<dbReference type="Pfam" id="PF01872">
    <property type="entry name" value="RibD_C"/>
    <property type="match status" value="1"/>
</dbReference>
<dbReference type="EMBL" id="JAEKNR010000168">
    <property type="protein sequence ID" value="MBJ7599722.1"/>
    <property type="molecule type" value="Genomic_DNA"/>
</dbReference>
<keyword evidence="6" id="KW-1185">Reference proteome</keyword>
<dbReference type="GO" id="GO:0009231">
    <property type="term" value="P:riboflavin biosynthetic process"/>
    <property type="evidence" value="ECO:0007669"/>
    <property type="project" value="InterPro"/>
</dbReference>
<evidence type="ECO:0000259" key="4">
    <source>
        <dbReference type="Pfam" id="PF01872"/>
    </source>
</evidence>
<dbReference type="InterPro" id="IPR050765">
    <property type="entry name" value="Riboflavin_Biosynth_HTPR"/>
</dbReference>
<organism evidence="5 6">
    <name type="scientific">Candidatus Nephthysia bennettiae</name>
    <dbReference type="NCBI Taxonomy" id="3127016"/>
    <lineage>
        <taxon>Bacteria</taxon>
        <taxon>Bacillati</taxon>
        <taxon>Candidatus Dormiibacterota</taxon>
        <taxon>Candidatus Dormibacteria</taxon>
        <taxon>Candidatus Dormibacterales</taxon>
        <taxon>Candidatus Dormibacteraceae</taxon>
        <taxon>Candidatus Nephthysia</taxon>
    </lineage>
</organism>
<dbReference type="PANTHER" id="PTHR38011:SF7">
    <property type="entry name" value="2,5-DIAMINO-6-RIBOSYLAMINO-4(3H)-PYRIMIDINONE 5'-PHOSPHATE REDUCTASE"/>
    <property type="match status" value="1"/>
</dbReference>
<feature type="domain" description="Bacterial bifunctional deaminase-reductase C-terminal" evidence="4">
    <location>
        <begin position="37"/>
        <end position="218"/>
    </location>
</feature>
<dbReference type="Proteomes" id="UP000612893">
    <property type="component" value="Unassembled WGS sequence"/>
</dbReference>
<evidence type="ECO:0000256" key="3">
    <source>
        <dbReference type="ARBA" id="ARBA00023002"/>
    </source>
</evidence>
<comment type="pathway">
    <text evidence="1">Cofactor biosynthesis; riboflavin biosynthesis.</text>
</comment>
<comment type="caution">
    <text evidence="5">The sequence shown here is derived from an EMBL/GenBank/DDBJ whole genome shotgun (WGS) entry which is preliminary data.</text>
</comment>
<evidence type="ECO:0000313" key="5">
    <source>
        <dbReference type="EMBL" id="MBJ7599722.1"/>
    </source>
</evidence>
<gene>
    <name evidence="5" type="ORF">JF922_16800</name>
</gene>
<dbReference type="GO" id="GO:0008703">
    <property type="term" value="F:5-amino-6-(5-phosphoribosylamino)uracil reductase activity"/>
    <property type="evidence" value="ECO:0007669"/>
    <property type="project" value="InterPro"/>
</dbReference>
<dbReference type="Gene3D" id="3.40.430.10">
    <property type="entry name" value="Dihydrofolate Reductase, subunit A"/>
    <property type="match status" value="1"/>
</dbReference>
<keyword evidence="3" id="KW-0560">Oxidoreductase</keyword>
<name>A0A934NEN2_9BACT</name>
<reference evidence="5" key="1">
    <citation type="submission" date="2020-10" db="EMBL/GenBank/DDBJ databases">
        <title>Ca. Dormibacterota MAGs.</title>
        <authorList>
            <person name="Montgomery K."/>
        </authorList>
    </citation>
    <scope>NUCLEOTIDE SEQUENCE [LARGE SCALE GENOMIC DNA]</scope>
    <source>
        <strain evidence="5">SC8812_S17_10</strain>
    </source>
</reference>
<accession>A0A934NEN2</accession>
<evidence type="ECO:0000256" key="2">
    <source>
        <dbReference type="ARBA" id="ARBA00022857"/>
    </source>
</evidence>